<evidence type="ECO:0000259" key="1">
    <source>
        <dbReference type="Pfam" id="PF00082"/>
    </source>
</evidence>
<evidence type="ECO:0000313" key="3">
    <source>
        <dbReference type="Proteomes" id="UP000663297"/>
    </source>
</evidence>
<dbReference type="GO" id="GO:0004252">
    <property type="term" value="F:serine-type endopeptidase activity"/>
    <property type="evidence" value="ECO:0007669"/>
    <property type="project" value="InterPro"/>
</dbReference>
<feature type="domain" description="Peptidase S8/S53" evidence="1">
    <location>
        <begin position="28"/>
        <end position="227"/>
    </location>
</feature>
<dbReference type="InterPro" id="IPR036852">
    <property type="entry name" value="Peptidase_S8/S53_dom_sf"/>
</dbReference>
<reference evidence="2" key="1">
    <citation type="submission" date="2020-11" db="EMBL/GenBank/DDBJ databases">
        <title>The chromosome-scale genome resource for two endophytic Fusarium species: F. culmorum and F. pseudograminearum.</title>
        <authorList>
            <person name="Yuan Z."/>
        </authorList>
    </citation>
    <scope>NUCLEOTIDE SEQUENCE</scope>
    <source>
        <strain evidence="2">Class2-1B</strain>
    </source>
</reference>
<dbReference type="AlphaFoldDB" id="A0A7S8CX37"/>
<dbReference type="Gene3D" id="3.40.50.200">
    <property type="entry name" value="Peptidase S8/S53 domain"/>
    <property type="match status" value="1"/>
</dbReference>
<organism evidence="2 3">
    <name type="scientific">Fusarium culmorum</name>
    <dbReference type="NCBI Taxonomy" id="5516"/>
    <lineage>
        <taxon>Eukaryota</taxon>
        <taxon>Fungi</taxon>
        <taxon>Dikarya</taxon>
        <taxon>Ascomycota</taxon>
        <taxon>Pezizomycotina</taxon>
        <taxon>Sordariomycetes</taxon>
        <taxon>Hypocreomycetidae</taxon>
        <taxon>Hypocreales</taxon>
        <taxon>Nectriaceae</taxon>
        <taxon>Fusarium</taxon>
    </lineage>
</organism>
<dbReference type="Proteomes" id="UP000663297">
    <property type="component" value="Chromosome 1"/>
</dbReference>
<dbReference type="InterPro" id="IPR000209">
    <property type="entry name" value="Peptidase_S8/S53_dom"/>
</dbReference>
<dbReference type="GO" id="GO:0006508">
    <property type="term" value="P:proteolysis"/>
    <property type="evidence" value="ECO:0007669"/>
    <property type="project" value="InterPro"/>
</dbReference>
<proteinExistence type="predicted"/>
<accession>A0A7S8CX37</accession>
<name>A0A7S8CX37_FUSCU</name>
<dbReference type="EMBL" id="CP064747">
    <property type="protein sequence ID" value="QPC57920.1"/>
    <property type="molecule type" value="Genomic_DNA"/>
</dbReference>
<sequence>MVSVVANSSLEEKLSFGHYRVNDAMADGEGVIVYVMDSGHNPDPQRDTNEQIFFPGKVEFPQQDGDFKPTTEPRKLTDDLFKNANPKFKVVGEPTGPEVRDVSQGQHGPSMSALIGASKVGVAPRCRVAPLRCTIDEELDIKECIKCCETILTYHNKKHAGKPAVVNCSLTIPYQNLLKKIKANGSIPVESLENETEILFGKFQKAVESLANAGMIIVASGGNQKHTTNTTWAEWKADQAAAFLSGIMACILSSAQYKAKAQSNVDNARKHIRQILEKVSEDFDDGNGNRCRAFMAGTIDLKNVDWEYKV</sequence>
<evidence type="ECO:0000313" key="2">
    <source>
        <dbReference type="EMBL" id="QPC57920.1"/>
    </source>
</evidence>
<dbReference type="SUPFAM" id="SSF52743">
    <property type="entry name" value="Subtilisin-like"/>
    <property type="match status" value="1"/>
</dbReference>
<dbReference type="Pfam" id="PF00082">
    <property type="entry name" value="Peptidase_S8"/>
    <property type="match status" value="1"/>
</dbReference>
<gene>
    <name evidence="2" type="ORF">HYE67_000151</name>
</gene>
<protein>
    <recommendedName>
        <fullName evidence="1">Peptidase S8/S53 domain-containing protein</fullName>
    </recommendedName>
</protein>